<comment type="caution">
    <text evidence="4">The sequence shown here is derived from an EMBL/GenBank/DDBJ whole genome shotgun (WGS) entry which is preliminary data.</text>
</comment>
<sequence>MAKEIFQETQDQENLAYLFLCIGEYYELTGRMKEAKENMFEGLDISKRINNKGAMLDIYYHLGRNFNKNKQYYESIRYLDTALVFAYEAKNPGKKKLIAEEFMVAYSALEQFSQAFYYAELFISMNDTLRNDDRNKEMAKVEWDQQYEKEKELTAEKLKRSRLLMILFISVTGLIIVLVFIIYRSFRIKHKANRLLLEMDQLKSRLFSNISHELRSPLTLIMDPLEEILSDEPGKKPSRKTIRMMQRNTKRLLNLVNQMLDLSKAGCRKSETGTGSGGHYEIFKGSYYFVRFTC</sequence>
<keyword evidence="2" id="KW-0812">Transmembrane</keyword>
<dbReference type="AlphaFoldDB" id="X0YGV1"/>
<proteinExistence type="predicted"/>
<dbReference type="Gene3D" id="1.25.40.10">
    <property type="entry name" value="Tetratricopeptide repeat domain"/>
    <property type="match status" value="1"/>
</dbReference>
<gene>
    <name evidence="4" type="ORF">S01H4_13450</name>
</gene>
<dbReference type="InterPro" id="IPR011990">
    <property type="entry name" value="TPR-like_helical_dom_sf"/>
</dbReference>
<evidence type="ECO:0000259" key="3">
    <source>
        <dbReference type="SMART" id="SM00388"/>
    </source>
</evidence>
<dbReference type="InterPro" id="IPR036097">
    <property type="entry name" value="HisK_dim/P_sf"/>
</dbReference>
<feature type="transmembrane region" description="Helical" evidence="2">
    <location>
        <begin position="163"/>
        <end position="183"/>
    </location>
</feature>
<accession>X0YGV1</accession>
<organism evidence="4">
    <name type="scientific">marine sediment metagenome</name>
    <dbReference type="NCBI Taxonomy" id="412755"/>
    <lineage>
        <taxon>unclassified sequences</taxon>
        <taxon>metagenomes</taxon>
        <taxon>ecological metagenomes</taxon>
    </lineage>
</organism>
<keyword evidence="2" id="KW-0472">Membrane</keyword>
<dbReference type="Gene3D" id="1.10.287.130">
    <property type="match status" value="1"/>
</dbReference>
<dbReference type="EMBL" id="BART01005925">
    <property type="protein sequence ID" value="GAG55249.1"/>
    <property type="molecule type" value="Genomic_DNA"/>
</dbReference>
<reference evidence="4" key="1">
    <citation type="journal article" date="2014" name="Front. Microbiol.">
        <title>High frequency of phylogenetically diverse reductive dehalogenase-homologous genes in deep subseafloor sedimentary metagenomes.</title>
        <authorList>
            <person name="Kawai M."/>
            <person name="Futagami T."/>
            <person name="Toyoda A."/>
            <person name="Takaki Y."/>
            <person name="Nishi S."/>
            <person name="Hori S."/>
            <person name="Arai W."/>
            <person name="Tsubouchi T."/>
            <person name="Morono Y."/>
            <person name="Uchiyama I."/>
            <person name="Ito T."/>
            <person name="Fujiyama A."/>
            <person name="Inagaki F."/>
            <person name="Takami H."/>
        </authorList>
    </citation>
    <scope>NUCLEOTIDE SEQUENCE</scope>
    <source>
        <strain evidence="4">Expedition CK06-06</strain>
    </source>
</reference>
<evidence type="ECO:0000256" key="1">
    <source>
        <dbReference type="ARBA" id="ARBA00022553"/>
    </source>
</evidence>
<dbReference type="SUPFAM" id="SSF47384">
    <property type="entry name" value="Homodimeric domain of signal transducing histidine kinase"/>
    <property type="match status" value="1"/>
</dbReference>
<dbReference type="CDD" id="cd00082">
    <property type="entry name" value="HisKA"/>
    <property type="match status" value="1"/>
</dbReference>
<keyword evidence="1" id="KW-0597">Phosphoprotein</keyword>
<evidence type="ECO:0000256" key="2">
    <source>
        <dbReference type="SAM" id="Phobius"/>
    </source>
</evidence>
<evidence type="ECO:0000313" key="4">
    <source>
        <dbReference type="EMBL" id="GAG55249.1"/>
    </source>
</evidence>
<dbReference type="GO" id="GO:0000155">
    <property type="term" value="F:phosphorelay sensor kinase activity"/>
    <property type="evidence" value="ECO:0007669"/>
    <property type="project" value="InterPro"/>
</dbReference>
<dbReference type="FunFam" id="1.10.287.130:FF:000045">
    <property type="entry name" value="Two-component system sensor histidine kinase/response regulator"/>
    <property type="match status" value="1"/>
</dbReference>
<dbReference type="SMART" id="SM00388">
    <property type="entry name" value="HisKA"/>
    <property type="match status" value="1"/>
</dbReference>
<dbReference type="PANTHER" id="PTHR43547:SF2">
    <property type="entry name" value="HYBRID SIGNAL TRANSDUCTION HISTIDINE KINASE C"/>
    <property type="match status" value="1"/>
</dbReference>
<dbReference type="Pfam" id="PF00512">
    <property type="entry name" value="HisKA"/>
    <property type="match status" value="1"/>
</dbReference>
<keyword evidence="2" id="KW-1133">Transmembrane helix</keyword>
<feature type="domain" description="Signal transduction histidine kinase dimerisation/phosphoacceptor" evidence="3">
    <location>
        <begin position="202"/>
        <end position="268"/>
    </location>
</feature>
<protein>
    <recommendedName>
        <fullName evidence="3">Signal transduction histidine kinase dimerisation/phosphoacceptor domain-containing protein</fullName>
    </recommendedName>
</protein>
<name>X0YGV1_9ZZZZ</name>
<dbReference type="PANTHER" id="PTHR43547">
    <property type="entry name" value="TWO-COMPONENT HISTIDINE KINASE"/>
    <property type="match status" value="1"/>
</dbReference>
<dbReference type="SUPFAM" id="SSF48452">
    <property type="entry name" value="TPR-like"/>
    <property type="match status" value="1"/>
</dbReference>
<dbReference type="InterPro" id="IPR003661">
    <property type="entry name" value="HisK_dim/P_dom"/>
</dbReference>